<keyword evidence="4" id="KW-1185">Reference proteome</keyword>
<evidence type="ECO:0000256" key="2">
    <source>
        <dbReference type="SAM" id="MobiDB-lite"/>
    </source>
</evidence>
<feature type="region of interest" description="Disordered" evidence="2">
    <location>
        <begin position="800"/>
        <end position="834"/>
    </location>
</feature>
<dbReference type="OrthoDB" id="2155209at2759"/>
<sequence>MIVVVREYGAAEVRRLCGGRPLAALYTWRLEEAPGGSQAEKRATAVSVMDPTDARARRTVNLDVYAANPSALFAAVRPALRAILPPIAAPQVVIVVDGTRLTRTHALLHTDDGLLPQCWRLLHTTPDFNRLLATVHIAVVELDDHNKLRDITPITGASAAAAMVEPDIIEDDEDHFTSVEDASYLELRSEEDLMTVIHHVDQVASPDRHQIFSFILTFKKETGLPNSTIQFISFTLSEVGKGIRSTRHCVTTAASLIESRSPSITFAGTKLSFLLKPALLKQQSGVWISCFAPSTPPEETERETFREAFCIAYTASRVYSSRIGVEVAEPTFQVFSDLDQRSLFNSYDEQAEILPRVNIPTPYKLGSSSSPLPLKSPNSIPQQRVKDVTHRLKSIQSPYNTSREVGDVGLINTPYNQRPVNISDRVGSEEKRSGHTNSIQKNRQQQTNRLPYDRCSSLERHPYNCSARYELETYKRVMEPAMDQLRRDIQHYMKLLEDARRQIRMFRRGKEADEQNKEMEIEVHQLRKSLSEATRHCKFLETEFARREEELRAKVTEVQAQFNEVTSKTKLYDLQDVSLQTDIKNRQHSVATQTHASLSQSPQQSHYTGNNGLVTSEKLQTQQQSPVPLQSNDTNFTTQWLEVVGFHQRELEEHVSRERAYRSRIMSLEEALSERDAEIARINTELMQREQQFSLEELKNQQKEHERQIERRHAEGLEQLRAEMLEAQRVSTATEHRLEMCLRELKEERKLREASEAELRQLQTTCAQRLESGTAKEMMLLLKETYERQFHHLQREVEELRQRSVQTTPRETTPRGSNSVASTPRRNSSVRQTAGGMLSPAVERDGNSFVPARIAQKTEDSASYGVAAAPSGRVQVAVVGGDKRQFEDFMNEESSYTFHLPKALERIRS</sequence>
<dbReference type="EMBL" id="NBCO01000005">
    <property type="protein sequence ID" value="ORC91851.1"/>
    <property type="molecule type" value="Genomic_DNA"/>
</dbReference>
<reference evidence="3 4" key="1">
    <citation type="submission" date="2017-03" db="EMBL/GenBank/DDBJ databases">
        <title>An alternative strategy for trypanosome survival in the mammalian bloodstream revealed through genome and transcriptome analysis of the ubiquitous bovine parasite Trypanosoma (Megatrypanum) theileri.</title>
        <authorList>
            <person name="Kelly S."/>
            <person name="Ivens A."/>
            <person name="Mott A."/>
            <person name="O'Neill E."/>
            <person name="Emms D."/>
            <person name="Macleod O."/>
            <person name="Voorheis P."/>
            <person name="Matthews J."/>
            <person name="Matthews K."/>
            <person name="Carrington M."/>
        </authorList>
    </citation>
    <scope>NUCLEOTIDE SEQUENCE [LARGE SCALE GENOMIC DNA]</scope>
    <source>
        <strain evidence="3">Edinburgh</strain>
    </source>
</reference>
<comment type="caution">
    <text evidence="3">The sequence shown here is derived from an EMBL/GenBank/DDBJ whole genome shotgun (WGS) entry which is preliminary data.</text>
</comment>
<dbReference type="VEuPathDB" id="TriTrypDB:TM35_000054470"/>
<feature type="coiled-coil region" evidence="1">
    <location>
        <begin position="482"/>
        <end position="568"/>
    </location>
</feature>
<feature type="region of interest" description="Disordered" evidence="2">
    <location>
        <begin position="586"/>
        <end position="611"/>
    </location>
</feature>
<evidence type="ECO:0000313" key="3">
    <source>
        <dbReference type="EMBL" id="ORC91851.1"/>
    </source>
</evidence>
<gene>
    <name evidence="3" type="ORF">TM35_000054470</name>
</gene>
<evidence type="ECO:0000313" key="4">
    <source>
        <dbReference type="Proteomes" id="UP000192257"/>
    </source>
</evidence>
<proteinExistence type="predicted"/>
<evidence type="ECO:0000256" key="1">
    <source>
        <dbReference type="SAM" id="Coils"/>
    </source>
</evidence>
<keyword evidence="1" id="KW-0175">Coiled coil</keyword>
<dbReference type="AlphaFoldDB" id="A0A1X0P4T9"/>
<dbReference type="RefSeq" id="XP_028885917.1">
    <property type="nucleotide sequence ID" value="XM_029023102.1"/>
</dbReference>
<organism evidence="3 4">
    <name type="scientific">Trypanosoma theileri</name>
    <dbReference type="NCBI Taxonomy" id="67003"/>
    <lineage>
        <taxon>Eukaryota</taxon>
        <taxon>Discoba</taxon>
        <taxon>Euglenozoa</taxon>
        <taxon>Kinetoplastea</taxon>
        <taxon>Metakinetoplastina</taxon>
        <taxon>Trypanosomatida</taxon>
        <taxon>Trypanosomatidae</taxon>
        <taxon>Trypanosoma</taxon>
    </lineage>
</organism>
<evidence type="ECO:0008006" key="5">
    <source>
        <dbReference type="Google" id="ProtNLM"/>
    </source>
</evidence>
<feature type="compositionally biased region" description="Polar residues" evidence="2">
    <location>
        <begin position="803"/>
        <end position="832"/>
    </location>
</feature>
<dbReference type="Proteomes" id="UP000192257">
    <property type="component" value="Unassembled WGS sequence"/>
</dbReference>
<feature type="compositionally biased region" description="Polar residues" evidence="2">
    <location>
        <begin position="435"/>
        <end position="449"/>
    </location>
</feature>
<name>A0A1X0P4T9_9TRYP</name>
<feature type="region of interest" description="Disordered" evidence="2">
    <location>
        <begin position="405"/>
        <end position="450"/>
    </location>
</feature>
<dbReference type="GeneID" id="39982882"/>
<protein>
    <recommendedName>
        <fullName evidence="5">Kinesin</fullName>
    </recommendedName>
</protein>
<accession>A0A1X0P4T9</accession>